<gene>
    <name evidence="3" type="ORF">CB5_LOCUS16894</name>
</gene>
<sequence length="353" mass="40940">MAEGTRFKLLDEHVHTLELKLQEMAVGNDRRFEELNQRIGAMQAEEQNHYEFLRREAATSTKRWEQLMDLLANQQQCSVTKGSMTTITQEERGILPTPSIPITRDDYSAFQFSDKGHYSIHTPRLDFPNFNGDNPRNWVRRCEKYFEIHGIKEPQKLEIAAMHLEPRADIWFHGYLAEKKEVSWDSFVLDLCKRFDSNGLRDEVEEFNKLVQNGTVEEYQEQFEELRSRLLTTKSQFAPEFFLSSFLSGLKKEIRSAVKMLYPSTLEQAYEQARLQEQSIVAMMRKSRMMLRNPGSTQSNSYKGNSSVTSNRTNDVTRNYASKKTMKGLGQASGGLRSQRGRSEDGFEDPEDK</sequence>
<protein>
    <recommendedName>
        <fullName evidence="2">Ty3 transposon capsid-like protein domain-containing protein</fullName>
    </recommendedName>
</protein>
<evidence type="ECO:0000259" key="2">
    <source>
        <dbReference type="Pfam" id="PF19259"/>
    </source>
</evidence>
<proteinExistence type="predicted"/>
<feature type="domain" description="Ty3 transposon capsid-like protein" evidence="2">
    <location>
        <begin position="151"/>
        <end position="276"/>
    </location>
</feature>
<dbReference type="InterPro" id="IPR045358">
    <property type="entry name" value="Ty3_capsid"/>
</dbReference>
<dbReference type="Pfam" id="PF19259">
    <property type="entry name" value="Ty3_capsid"/>
    <property type="match status" value="1"/>
</dbReference>
<reference evidence="3" key="1">
    <citation type="submission" date="2020-07" db="EMBL/GenBank/DDBJ databases">
        <authorList>
            <person name="Lin J."/>
        </authorList>
    </citation>
    <scope>NUCLEOTIDE SEQUENCE</scope>
</reference>
<feature type="region of interest" description="Disordered" evidence="1">
    <location>
        <begin position="292"/>
        <end position="353"/>
    </location>
</feature>
<organism evidence="3">
    <name type="scientific">Ananas comosus var. bracteatus</name>
    <name type="common">red pineapple</name>
    <dbReference type="NCBI Taxonomy" id="296719"/>
    <lineage>
        <taxon>Eukaryota</taxon>
        <taxon>Viridiplantae</taxon>
        <taxon>Streptophyta</taxon>
        <taxon>Embryophyta</taxon>
        <taxon>Tracheophyta</taxon>
        <taxon>Spermatophyta</taxon>
        <taxon>Magnoliopsida</taxon>
        <taxon>Liliopsida</taxon>
        <taxon>Poales</taxon>
        <taxon>Bromeliaceae</taxon>
        <taxon>Bromelioideae</taxon>
        <taxon>Ananas</taxon>
    </lineage>
</organism>
<feature type="compositionally biased region" description="Polar residues" evidence="1">
    <location>
        <begin position="294"/>
        <end position="322"/>
    </location>
</feature>
<evidence type="ECO:0000256" key="1">
    <source>
        <dbReference type="SAM" id="MobiDB-lite"/>
    </source>
</evidence>
<dbReference type="EMBL" id="LR862151">
    <property type="protein sequence ID" value="CAD1833683.1"/>
    <property type="molecule type" value="Genomic_DNA"/>
</dbReference>
<evidence type="ECO:0000313" key="3">
    <source>
        <dbReference type="EMBL" id="CAD1833683.1"/>
    </source>
</evidence>
<accession>A0A6V7PSJ4</accession>
<name>A0A6V7PSJ4_ANACO</name>
<dbReference type="AlphaFoldDB" id="A0A6V7PSJ4"/>